<dbReference type="OrthoDB" id="65061at2"/>
<dbReference type="eggNOG" id="COG3087">
    <property type="taxonomic scope" value="Bacteria"/>
</dbReference>
<keyword evidence="5" id="KW-1185">Reference proteome</keyword>
<feature type="signal peptide" evidence="3">
    <location>
        <begin position="1"/>
        <end position="22"/>
    </location>
</feature>
<keyword evidence="2" id="KW-0472">Membrane</keyword>
<dbReference type="Proteomes" id="UP000186607">
    <property type="component" value="Unassembled WGS sequence"/>
</dbReference>
<organism evidence="4 5">
    <name type="scientific">Deinococcus marmoris</name>
    <dbReference type="NCBI Taxonomy" id="249408"/>
    <lineage>
        <taxon>Bacteria</taxon>
        <taxon>Thermotogati</taxon>
        <taxon>Deinococcota</taxon>
        <taxon>Deinococci</taxon>
        <taxon>Deinococcales</taxon>
        <taxon>Deinococcaceae</taxon>
        <taxon>Deinococcus</taxon>
    </lineage>
</organism>
<evidence type="ECO:0000313" key="5">
    <source>
        <dbReference type="Proteomes" id="UP000186607"/>
    </source>
</evidence>
<feature type="transmembrane region" description="Helical" evidence="2">
    <location>
        <begin position="406"/>
        <end position="427"/>
    </location>
</feature>
<accession>A0A1U7P2T1</accession>
<dbReference type="EMBL" id="MSTI01000030">
    <property type="protein sequence ID" value="OLV19469.1"/>
    <property type="molecule type" value="Genomic_DNA"/>
</dbReference>
<proteinExistence type="predicted"/>
<dbReference type="RefSeq" id="WP_075830792.1">
    <property type="nucleotide sequence ID" value="NZ_MSTI01000030.1"/>
</dbReference>
<feature type="transmembrane region" description="Helical" evidence="2">
    <location>
        <begin position="484"/>
        <end position="509"/>
    </location>
</feature>
<name>A0A1U7P2T1_9DEIO</name>
<gene>
    <name evidence="4" type="ORF">BOO71_0002680</name>
</gene>
<sequence>MTSRSTGWLLTAALLGAGSAGAQDLGAYRALAADLDGAVTARATSAAQALTRLDAADADLKKLAPSLQNRQLVSALQGSLERARGSLARSPAELEAQVLLARGFMRKALYDQTLTLLASAPANGTAQLRLLAGEFGLSGAAAQALLDDGAAGKLPRVAWRLQREAAGKIGAALNTAQPTQSPATYLNLSRGMAWFTAVQDAPGAGDLKVSQFGDALRQLTVGDVGALGTSLTALRQGNAGFVKSLASAPSGAAVTPSTTPTVPVTVTPARTPNTAAANPSAATPSNASRPTASTNARPARTDAGEVYAALGRALTAAGHGDPALAREQLGLAGTALAAAPISLRGAQGYDALVFDLGAAQARTALRPDDVQALIATLSGLERRAAGQPVSTLDNVSAGAARGFGGWLRVLVFALLAALAFVPLYLLNLAFGGRNTYWRAIASGLALLLLPVFLEGLFGLLGAIGDLTGVGALRAASNFTLTQNAYGLPLWALSAALAIGLTTFGFRGLCQQFGLLGRRSAPQQESAAAQSLDWDEDL</sequence>
<evidence type="ECO:0000256" key="2">
    <source>
        <dbReference type="SAM" id="Phobius"/>
    </source>
</evidence>
<evidence type="ECO:0000256" key="3">
    <source>
        <dbReference type="SAM" id="SignalP"/>
    </source>
</evidence>
<feature type="region of interest" description="Disordered" evidence="1">
    <location>
        <begin position="249"/>
        <end position="300"/>
    </location>
</feature>
<dbReference type="STRING" id="249408.BOO71_0002680"/>
<evidence type="ECO:0000313" key="4">
    <source>
        <dbReference type="EMBL" id="OLV19469.1"/>
    </source>
</evidence>
<reference evidence="4 5" key="1">
    <citation type="submission" date="2017-01" db="EMBL/GenBank/DDBJ databases">
        <title>Genome Analysis of Deinococcus marmoris KOPRI26562.</title>
        <authorList>
            <person name="Kim J.H."/>
            <person name="Oh H.-M."/>
        </authorList>
    </citation>
    <scope>NUCLEOTIDE SEQUENCE [LARGE SCALE GENOMIC DNA]</scope>
    <source>
        <strain evidence="4 5">KOPRI26562</strain>
    </source>
</reference>
<comment type="caution">
    <text evidence="4">The sequence shown here is derived from an EMBL/GenBank/DDBJ whole genome shotgun (WGS) entry which is preliminary data.</text>
</comment>
<evidence type="ECO:0000256" key="1">
    <source>
        <dbReference type="SAM" id="MobiDB-lite"/>
    </source>
</evidence>
<protein>
    <submittedName>
        <fullName evidence="4">Uncharacterized protein</fullName>
    </submittedName>
</protein>
<feature type="compositionally biased region" description="Low complexity" evidence="1">
    <location>
        <begin position="249"/>
        <end position="294"/>
    </location>
</feature>
<feature type="transmembrane region" description="Helical" evidence="2">
    <location>
        <begin position="439"/>
        <end position="464"/>
    </location>
</feature>
<keyword evidence="2" id="KW-0812">Transmembrane</keyword>
<feature type="chain" id="PRO_5012459769" evidence="3">
    <location>
        <begin position="23"/>
        <end position="537"/>
    </location>
</feature>
<keyword evidence="2" id="KW-1133">Transmembrane helix</keyword>
<dbReference type="AlphaFoldDB" id="A0A1U7P2T1"/>
<keyword evidence="3" id="KW-0732">Signal</keyword>